<evidence type="ECO:0000313" key="6">
    <source>
        <dbReference type="Proteomes" id="UP001165648"/>
    </source>
</evidence>
<keyword evidence="6" id="KW-1185">Reference proteome</keyword>
<comment type="similarity">
    <text evidence="1">Belongs to the peptidase U62 family.</text>
</comment>
<dbReference type="InterPro" id="IPR047657">
    <property type="entry name" value="PmbA"/>
</dbReference>
<feature type="domain" description="Metalloprotease TldD/E central" evidence="4">
    <location>
        <begin position="122"/>
        <end position="224"/>
    </location>
</feature>
<dbReference type="RefSeq" id="WP_266106247.1">
    <property type="nucleotide sequence ID" value="NZ_JANIDW010000001.1"/>
</dbReference>
<dbReference type="Pfam" id="PF19289">
    <property type="entry name" value="PmbA_TldD_3rd"/>
    <property type="match status" value="1"/>
</dbReference>
<dbReference type="Proteomes" id="UP001165648">
    <property type="component" value="Unassembled WGS sequence"/>
</dbReference>
<evidence type="ECO:0000256" key="1">
    <source>
        <dbReference type="ARBA" id="ARBA00005836"/>
    </source>
</evidence>
<dbReference type="InterPro" id="IPR036059">
    <property type="entry name" value="TldD/PmbA_sf"/>
</dbReference>
<dbReference type="EMBL" id="JANIDW010000001">
    <property type="protein sequence ID" value="MCX5613932.1"/>
    <property type="molecule type" value="Genomic_DNA"/>
</dbReference>
<name>A0ABT3W4H6_9PROT</name>
<protein>
    <submittedName>
        <fullName evidence="5">TldD/PmbA family protein</fullName>
    </submittedName>
</protein>
<dbReference type="InterPro" id="IPR045570">
    <property type="entry name" value="Metalloprtase-TldD/E_cen_dom"/>
</dbReference>
<dbReference type="SUPFAM" id="SSF111283">
    <property type="entry name" value="Putative modulator of DNA gyrase, PmbA/TldD"/>
    <property type="match status" value="1"/>
</dbReference>
<evidence type="ECO:0000259" key="2">
    <source>
        <dbReference type="Pfam" id="PF01523"/>
    </source>
</evidence>
<feature type="domain" description="Metalloprotease TldD/E N-terminal" evidence="2">
    <location>
        <begin position="23"/>
        <end position="87"/>
    </location>
</feature>
<dbReference type="InterPro" id="IPR002510">
    <property type="entry name" value="Metalloprtase-TldD/E_N"/>
</dbReference>
<evidence type="ECO:0000313" key="5">
    <source>
        <dbReference type="EMBL" id="MCX5613932.1"/>
    </source>
</evidence>
<gene>
    <name evidence="5" type="ORF">NQF64_01525</name>
</gene>
<dbReference type="Pfam" id="PF01523">
    <property type="entry name" value="PmbA_TldD_1st"/>
    <property type="match status" value="1"/>
</dbReference>
<dbReference type="PANTHER" id="PTHR43421">
    <property type="entry name" value="METALLOPROTEASE PMBA"/>
    <property type="match status" value="1"/>
</dbReference>
<reference evidence="5 6" key="1">
    <citation type="submission" date="2022-07" db="EMBL/GenBank/DDBJ databases">
        <title>Bombella genomes.</title>
        <authorList>
            <person name="Harer L."/>
            <person name="Styblova S."/>
            <person name="Ehrmann M."/>
        </authorList>
    </citation>
    <scope>NUCLEOTIDE SEQUENCE [LARGE SCALE GENOMIC DNA]</scope>
    <source>
        <strain evidence="5 6">TMW 2.2558</strain>
    </source>
</reference>
<dbReference type="PANTHER" id="PTHR43421:SF1">
    <property type="entry name" value="METALLOPROTEASE PMBA"/>
    <property type="match status" value="1"/>
</dbReference>
<evidence type="ECO:0000259" key="4">
    <source>
        <dbReference type="Pfam" id="PF19290"/>
    </source>
</evidence>
<sequence>MTDLLTPLHDALTRARHHGADHADALIMRSQNRSAMIRQGKAEGIRHAEGLSLSLRVFHQGRVASVSGNDLTTHALDQLAERACAMAQAVPPSPEDGLAEHPLIPLPQEAITKLDLFDSTPTPEIDALLATAKEMEGTALAHKGITNSSGAAASASTHDIALATSAGFAGQYQRSGHSRSISVVAGTGPHMQRDYAFHNAVHQADLHNPTHLGDEAARHALARLNPIRPKTGFYPVLFAPRVSSSLLAHFAAAINGAAIVQEASFLKDKRGAALFRKGITLTDDPTLPRLAGSRPFDGEGSATLPLNLVENGQLNHWLLDSRCARKLGFPTSNGRAIRSGGSVRPGLSTFYLHPGDHSPSALQSDIKEGVLLTELMGNAINMLTGDYSRGGSGFMIRNGEIAEPVSGITIAGNLLEMFARLIPANDLDLMAGYHAPTIRIDHMSLAGD</sequence>
<comment type="caution">
    <text evidence="5">The sequence shown here is derived from an EMBL/GenBank/DDBJ whole genome shotgun (WGS) entry which is preliminary data.</text>
</comment>
<accession>A0ABT3W4H6</accession>
<feature type="domain" description="Metalloprotease TldD/E C-terminal" evidence="3">
    <location>
        <begin position="231"/>
        <end position="447"/>
    </location>
</feature>
<evidence type="ECO:0000259" key="3">
    <source>
        <dbReference type="Pfam" id="PF19289"/>
    </source>
</evidence>
<dbReference type="Pfam" id="PF19290">
    <property type="entry name" value="PmbA_TldD_2nd"/>
    <property type="match status" value="1"/>
</dbReference>
<dbReference type="InterPro" id="IPR045569">
    <property type="entry name" value="Metalloprtase-TldD/E_C"/>
</dbReference>
<proteinExistence type="inferred from homology"/>
<dbReference type="InterPro" id="IPR035068">
    <property type="entry name" value="TldD/PmbA_N"/>
</dbReference>
<dbReference type="Gene3D" id="3.30.2290.10">
    <property type="entry name" value="PmbA/TldD superfamily"/>
    <property type="match status" value="1"/>
</dbReference>
<organism evidence="5 6">
    <name type="scientific">Bombella saccharophila</name>
    <dbReference type="NCBI Taxonomy" id="2967338"/>
    <lineage>
        <taxon>Bacteria</taxon>
        <taxon>Pseudomonadati</taxon>
        <taxon>Pseudomonadota</taxon>
        <taxon>Alphaproteobacteria</taxon>
        <taxon>Acetobacterales</taxon>
        <taxon>Acetobacteraceae</taxon>
        <taxon>Bombella</taxon>
    </lineage>
</organism>